<accession>A0A934HZ59</accession>
<comment type="function">
    <text evidence="7">Activation of anaerobic ribonucleoside-triphosphate reductase under anaerobic conditions by generation of an organic free radical, using S-adenosylmethionine and reduced flavodoxin as cosubstrates to produce 5'-deoxy-adenosine.</text>
</comment>
<dbReference type="SFLD" id="SFLDS00029">
    <property type="entry name" value="Radical_SAM"/>
    <property type="match status" value="1"/>
</dbReference>
<dbReference type="Pfam" id="PF13353">
    <property type="entry name" value="Fer4_12"/>
    <property type="match status" value="1"/>
</dbReference>
<comment type="cofactor">
    <cofactor evidence="1">
        <name>[4Fe-4S] cluster</name>
        <dbReference type="ChEBI" id="CHEBI:49883"/>
    </cofactor>
</comment>
<evidence type="ECO:0000256" key="4">
    <source>
        <dbReference type="ARBA" id="ARBA00022723"/>
    </source>
</evidence>
<dbReference type="EMBL" id="JAEEGB010000035">
    <property type="protein sequence ID" value="MBI6874759.1"/>
    <property type="molecule type" value="Genomic_DNA"/>
</dbReference>
<dbReference type="SFLD" id="SFLDG01066">
    <property type="entry name" value="organic_radical-activating_enz"/>
    <property type="match status" value="1"/>
</dbReference>
<dbReference type="Gene3D" id="3.20.20.70">
    <property type="entry name" value="Aldolase class I"/>
    <property type="match status" value="1"/>
</dbReference>
<dbReference type="RefSeq" id="WP_211144139.1">
    <property type="nucleotide sequence ID" value="NZ_JAEEGB010000035.1"/>
</dbReference>
<dbReference type="GO" id="GO:0043365">
    <property type="term" value="F:[formate-C-acetyltransferase]-activating enzyme activity"/>
    <property type="evidence" value="ECO:0007669"/>
    <property type="project" value="InterPro"/>
</dbReference>
<dbReference type="Proteomes" id="UP000622687">
    <property type="component" value="Unassembled WGS sequence"/>
</dbReference>
<name>A0A934HZ59_9CLOT</name>
<dbReference type="GO" id="GO:0046872">
    <property type="term" value="F:metal ion binding"/>
    <property type="evidence" value="ECO:0007669"/>
    <property type="project" value="UniProtKB-KW"/>
</dbReference>
<evidence type="ECO:0000256" key="3">
    <source>
        <dbReference type="ARBA" id="ARBA00022691"/>
    </source>
</evidence>
<keyword evidence="4" id="KW-0479">Metal-binding</keyword>
<dbReference type="PIRSF" id="PIRSF000368">
    <property type="entry name" value="NrdG"/>
    <property type="match status" value="1"/>
</dbReference>
<gene>
    <name evidence="8" type="ORF">I6U51_18990</name>
</gene>
<evidence type="ECO:0000256" key="2">
    <source>
        <dbReference type="ARBA" id="ARBA00022485"/>
    </source>
</evidence>
<evidence type="ECO:0000256" key="1">
    <source>
        <dbReference type="ARBA" id="ARBA00001966"/>
    </source>
</evidence>
<evidence type="ECO:0000313" key="8">
    <source>
        <dbReference type="EMBL" id="MBI6874759.1"/>
    </source>
</evidence>
<keyword evidence="2" id="KW-0004">4Fe-4S</keyword>
<organism evidence="8 9">
    <name type="scientific">Clostridium aciditolerans</name>
    <dbReference type="NCBI Taxonomy" id="339861"/>
    <lineage>
        <taxon>Bacteria</taxon>
        <taxon>Bacillati</taxon>
        <taxon>Bacillota</taxon>
        <taxon>Clostridia</taxon>
        <taxon>Eubacteriales</taxon>
        <taxon>Clostridiaceae</taxon>
        <taxon>Clostridium</taxon>
    </lineage>
</organism>
<comment type="caution">
    <text evidence="8">The sequence shown here is derived from an EMBL/GenBank/DDBJ whole genome shotgun (WGS) entry which is preliminary data.</text>
</comment>
<keyword evidence="6" id="KW-0411">Iron-sulfur</keyword>
<dbReference type="InterPro" id="IPR058240">
    <property type="entry name" value="rSAM_sf"/>
</dbReference>
<dbReference type="InterPro" id="IPR013785">
    <property type="entry name" value="Aldolase_TIM"/>
</dbReference>
<dbReference type="InterPro" id="IPR007197">
    <property type="entry name" value="rSAM"/>
</dbReference>
<proteinExistence type="inferred from homology"/>
<keyword evidence="9" id="KW-1185">Reference proteome</keyword>
<evidence type="ECO:0000256" key="6">
    <source>
        <dbReference type="ARBA" id="ARBA00023014"/>
    </source>
</evidence>
<dbReference type="GO" id="GO:0004748">
    <property type="term" value="F:ribonucleoside-diphosphate reductase activity, thioredoxin disulfide as acceptor"/>
    <property type="evidence" value="ECO:0007669"/>
    <property type="project" value="TreeGrafter"/>
</dbReference>
<protein>
    <recommendedName>
        <fullName evidence="7">Anaerobic ribonucleoside-triphosphate reductase-activating protein</fullName>
        <ecNumber evidence="7">1.97.1.-</ecNumber>
    </recommendedName>
</protein>
<dbReference type="CDD" id="cd01335">
    <property type="entry name" value="Radical_SAM"/>
    <property type="match status" value="1"/>
</dbReference>
<dbReference type="PANTHER" id="PTHR30352:SF2">
    <property type="entry name" value="ANAEROBIC RIBONUCLEOSIDE-TRIPHOSPHATE REDUCTASE-ACTIVATING PROTEIN"/>
    <property type="match status" value="1"/>
</dbReference>
<comment type="similarity">
    <text evidence="7">Belongs to the organic radical-activating enzymes family.</text>
</comment>
<dbReference type="SUPFAM" id="SSF102114">
    <property type="entry name" value="Radical SAM enzymes"/>
    <property type="match status" value="1"/>
</dbReference>
<reference evidence="8" key="1">
    <citation type="submission" date="2020-12" db="EMBL/GenBank/DDBJ databases">
        <title>Clostridium thailandense sp. nov., a novel acetogenic bacterium isolated from peat land soil in Thailand.</title>
        <authorList>
            <person name="Chaikitkaew S."/>
            <person name="Birkeland N.K."/>
        </authorList>
    </citation>
    <scope>NUCLEOTIDE SEQUENCE</scope>
    <source>
        <strain evidence="8">DSM 17425</strain>
    </source>
</reference>
<sequence length="196" mass="22161">MKLKIHRFLSATNVEGPGKRACIWVQGCSRHCPGCAAPSTWDKNKGYEITVEELAQKILNGPEIEGVTFVGGEPFEQANALSKLGAILKKENLSIVTFTGYLLEELQESSNDDIKNLLEVTDILIDGPYIKEKKDLSRPWVGSSNQRYHFLTDRYKHIKDNLYKIKNQIEVRMDSKGKILINGMGDFESVKELFKV</sequence>
<dbReference type="SFLD" id="SFLDF00299">
    <property type="entry name" value="anaerobic_ribonucleoside-triph"/>
    <property type="match status" value="1"/>
</dbReference>
<keyword evidence="5" id="KW-0408">Iron</keyword>
<dbReference type="GO" id="GO:0051539">
    <property type="term" value="F:4 iron, 4 sulfur cluster binding"/>
    <property type="evidence" value="ECO:0007669"/>
    <property type="project" value="UniProtKB-KW"/>
</dbReference>
<keyword evidence="3" id="KW-0949">S-adenosyl-L-methionine</keyword>
<dbReference type="SFLD" id="SFLDG01063">
    <property type="entry name" value="activating_enzymes__group_1"/>
    <property type="match status" value="1"/>
</dbReference>
<dbReference type="AlphaFoldDB" id="A0A934HZ59"/>
<evidence type="ECO:0000256" key="5">
    <source>
        <dbReference type="ARBA" id="ARBA00023004"/>
    </source>
</evidence>
<dbReference type="EC" id="1.97.1.-" evidence="7"/>
<keyword evidence="7" id="KW-0560">Oxidoreductase</keyword>
<dbReference type="InterPro" id="IPR034457">
    <property type="entry name" value="Organic_radical-activating"/>
</dbReference>
<evidence type="ECO:0000313" key="9">
    <source>
        <dbReference type="Proteomes" id="UP000622687"/>
    </source>
</evidence>
<evidence type="ECO:0000256" key="7">
    <source>
        <dbReference type="PIRNR" id="PIRNR000368"/>
    </source>
</evidence>
<dbReference type="PANTHER" id="PTHR30352">
    <property type="entry name" value="PYRUVATE FORMATE-LYASE-ACTIVATING ENZYME"/>
    <property type="match status" value="1"/>
</dbReference>
<dbReference type="InterPro" id="IPR012837">
    <property type="entry name" value="NrdG"/>
</dbReference>